<dbReference type="EMBL" id="AEIG01000120">
    <property type="protein sequence ID" value="EGG28366.1"/>
    <property type="molecule type" value="Genomic_DNA"/>
</dbReference>
<comment type="caution">
    <text evidence="1">The sequence shown here is derived from an EMBL/GenBank/DDBJ whole genome shotgun (WGS) entry which is preliminary data.</text>
</comment>
<dbReference type="eggNOG" id="COG0358">
    <property type="taxonomic scope" value="Bacteria"/>
</dbReference>
<dbReference type="AlphaFoldDB" id="F3L5P1"/>
<evidence type="ECO:0000313" key="2">
    <source>
        <dbReference type="Proteomes" id="UP000005615"/>
    </source>
</evidence>
<name>F3L5P1_9GAMM</name>
<proteinExistence type="predicted"/>
<dbReference type="Proteomes" id="UP000005615">
    <property type="component" value="Unassembled WGS sequence"/>
</dbReference>
<gene>
    <name evidence="1" type="ORF">IMCC3088_321</name>
</gene>
<evidence type="ECO:0000313" key="1">
    <source>
        <dbReference type="EMBL" id="EGG28366.1"/>
    </source>
</evidence>
<dbReference type="OrthoDB" id="5746086at2"/>
<dbReference type="STRING" id="2518989.IMCC3088_321"/>
<protein>
    <submittedName>
        <fullName evidence="1">Uncharacterized protein</fullName>
    </submittedName>
</protein>
<dbReference type="RefSeq" id="WP_009577178.1">
    <property type="nucleotide sequence ID" value="NZ_AEIG01000120.1"/>
</dbReference>
<accession>F3L5P1</accession>
<sequence>MSLYLWQPADDEARQDGFRKHYVNGEKVQHGFPTFLQIFAEEKTPTPENFVLALEQTWAKDWNVCFSQFAPPRDQWANSWRRLKDNLVESKMDFVVLDFDGDHPEITPDSTLEERVRIAKSMLPMLENLELVSFFSSSGFYKNTAKPHRMNLHIVVWFDKPYPREQVRKFLQSYSRSSDGESLLDPAMSVRTQPHIVANPIFKNTERFDPKGPRVILTPGGRLSLDDLKIPFNEAENGPRESRLNNLQLSSELTLKEQEILRDLVSRSDRGELDGMRRSAFTTALWTANFFNNGDTRAFREAIKSDPKLLNNHDIDSLDRHLRGLIENELTGGEFGSEWHNVKRIKHLDLADFDLSSVPKEGAVICLKSGCGSGKTKGIIKRLMDITCYRRALYVSALKATIEPAARAIDFAYYLQHGEEAKADWCVSNDRVAITDKSLKVFFDSNNVFLPFDVVFIDESERVALNSVDPASRTQELFTLCRAAKLVVLLDADASCDLTGWFAGEIATSSEKELLALINDKDWMGEGHCVYALEAEKDLIGITEMLLGQGERVYFHTSRSDRYKQLSALARHFQQRYPDKNILAYDAETAPKRLKKEPSVFIDELIDNEGLDLLIVSPWSKIGWDYNGNHHFGATVGHYPHTFITAPDICQQMRRPRQTKKHYVWLGRRPNDATQRLADLDKTFPIKPGQLKADLPFSLNLAERAKRQRERQKRNIPYHLKLIIIERGGAYKPGCSTPRTDEGIRHLLTLVADEEQEKAIHDQWNCPFKKAELLSRFERVPNDWSSPFEVEQSNLSFEEFHAFYHRDLKKRNMDICAVSSIWFLEPSMREELDEKDQRFFAELTGRLLDEVDAIVRKFMRGSHHSFIHWLKDDDSQELRVLFTREDFRAVRELMDRCFIRYEHHIPWLEKQHNTSYVKFFQAMAEAFDLGFEYLEPQGNKKDAKHAVIHHFMKTEPGLIKPSKAKKIPNINEKTKVIEELLRVKLRKNEPLSPKEEAFLCHQGHLICFYKYKYPHTALVNQLDRAASESFRFFNFS</sequence>
<reference evidence="1 2" key="1">
    <citation type="journal article" date="2011" name="J. Bacteriol.">
        <title>Genome sequence of strain IMCC3088, a proteorhodopsin-containing marine bacterium belonging to the OM60/NOR5 clade.</title>
        <authorList>
            <person name="Jang Y."/>
            <person name="Oh H.M."/>
            <person name="Kang I."/>
            <person name="Lee K."/>
            <person name="Yang S.J."/>
            <person name="Cho J.C."/>
        </authorList>
    </citation>
    <scope>NUCLEOTIDE SEQUENCE [LARGE SCALE GENOMIC DNA]</scope>
    <source>
        <strain evidence="1 2">IMCC3088</strain>
    </source>
</reference>
<organism evidence="1 2">
    <name type="scientific">Aequoribacter fuscus</name>
    <dbReference type="NCBI Taxonomy" id="2518989"/>
    <lineage>
        <taxon>Bacteria</taxon>
        <taxon>Pseudomonadati</taxon>
        <taxon>Pseudomonadota</taxon>
        <taxon>Gammaproteobacteria</taxon>
        <taxon>Cellvibrionales</taxon>
        <taxon>Halieaceae</taxon>
        <taxon>Aequoribacter</taxon>
    </lineage>
</organism>
<keyword evidence="2" id="KW-1185">Reference proteome</keyword>